<dbReference type="AlphaFoldDB" id="D6TKF0"/>
<dbReference type="InParanoid" id="D6TKF0"/>
<protein>
    <submittedName>
        <fullName evidence="2">Uncharacterized protein</fullName>
    </submittedName>
</protein>
<keyword evidence="3" id="KW-1185">Reference proteome</keyword>
<feature type="compositionally biased region" description="Polar residues" evidence="1">
    <location>
        <begin position="19"/>
        <end position="36"/>
    </location>
</feature>
<evidence type="ECO:0000313" key="2">
    <source>
        <dbReference type="EMBL" id="EFH86250.1"/>
    </source>
</evidence>
<dbReference type="OrthoDB" id="156702at2"/>
<feature type="compositionally biased region" description="Basic and acidic residues" evidence="1">
    <location>
        <begin position="181"/>
        <end position="250"/>
    </location>
</feature>
<feature type="compositionally biased region" description="Low complexity" evidence="1">
    <location>
        <begin position="125"/>
        <end position="136"/>
    </location>
</feature>
<accession>D6TKF0</accession>
<feature type="compositionally biased region" description="Basic and acidic residues" evidence="1">
    <location>
        <begin position="8"/>
        <end position="17"/>
    </location>
</feature>
<dbReference type="eggNOG" id="COG1187">
    <property type="taxonomic scope" value="Bacteria"/>
</dbReference>
<feature type="compositionally biased region" description="Low complexity" evidence="1">
    <location>
        <begin position="66"/>
        <end position="77"/>
    </location>
</feature>
<dbReference type="STRING" id="485913.Krac_7542"/>
<evidence type="ECO:0000313" key="3">
    <source>
        <dbReference type="Proteomes" id="UP000004508"/>
    </source>
</evidence>
<feature type="compositionally biased region" description="Basic and acidic residues" evidence="1">
    <location>
        <begin position="289"/>
        <end position="298"/>
    </location>
</feature>
<sequence length="391" mass="45011">MTRNFNPQRRDGARPPYRDSSSFGTSDGQQQGNTQRPGKVRLNRSIVDRAWQNGAQRNHADYRPRTTSNNSFNTPSNGQHSRPNHYNGNTGAPNYNRPNQHTGSRPGFSSPSHDQAQYPERRRPYNNNTNTPNFARRGNEQPEWESGQERYPSHGGPRPHGGRFQGSTGPRRPYGAGPNRFEQDQAPRRFERDSTPRRFEQDQPPRRFEQDQPPRRFERDSTPRRFGQDQPPRRFERNSAPRRFEQDQAPRRSNTGHFEGDYESFNEEARPPRPRSFRQAEKTQQPELHVTRLPDGRVLKGPRPVQRRNAEFWTEIGGDADNLLKPVTPAEPAEETPGKKKVARKQDTDKPSDAKAISPRAKKATKGEKKPRTPRGPKPSHPGYKWPSQED</sequence>
<name>D6TKF0_KTERA</name>
<dbReference type="EMBL" id="ADVG01000002">
    <property type="protein sequence ID" value="EFH86250.1"/>
    <property type="molecule type" value="Genomic_DNA"/>
</dbReference>
<comment type="caution">
    <text evidence="2">The sequence shown here is derived from an EMBL/GenBank/DDBJ whole genome shotgun (WGS) entry which is preliminary data.</text>
</comment>
<organism evidence="2 3">
    <name type="scientific">Ktedonobacter racemifer DSM 44963</name>
    <dbReference type="NCBI Taxonomy" id="485913"/>
    <lineage>
        <taxon>Bacteria</taxon>
        <taxon>Bacillati</taxon>
        <taxon>Chloroflexota</taxon>
        <taxon>Ktedonobacteria</taxon>
        <taxon>Ktedonobacterales</taxon>
        <taxon>Ktedonobacteraceae</taxon>
        <taxon>Ktedonobacter</taxon>
    </lineage>
</organism>
<gene>
    <name evidence="2" type="ORF">Krac_7542</name>
</gene>
<feature type="region of interest" description="Disordered" evidence="1">
    <location>
        <begin position="318"/>
        <end position="391"/>
    </location>
</feature>
<evidence type="ECO:0000256" key="1">
    <source>
        <dbReference type="SAM" id="MobiDB-lite"/>
    </source>
</evidence>
<feature type="region of interest" description="Disordered" evidence="1">
    <location>
        <begin position="1"/>
        <end position="305"/>
    </location>
</feature>
<dbReference type="Proteomes" id="UP000004508">
    <property type="component" value="Unassembled WGS sequence"/>
</dbReference>
<proteinExistence type="predicted"/>
<reference evidence="2 3" key="1">
    <citation type="journal article" date="2011" name="Stand. Genomic Sci.">
        <title>Non-contiguous finished genome sequence and contextual data of the filamentous soil bacterium Ktedonobacter racemifer type strain (SOSP1-21).</title>
        <authorList>
            <person name="Chang Y.J."/>
            <person name="Land M."/>
            <person name="Hauser L."/>
            <person name="Chertkov O."/>
            <person name="Del Rio T.G."/>
            <person name="Nolan M."/>
            <person name="Copeland A."/>
            <person name="Tice H."/>
            <person name="Cheng J.F."/>
            <person name="Lucas S."/>
            <person name="Han C."/>
            <person name="Goodwin L."/>
            <person name="Pitluck S."/>
            <person name="Ivanova N."/>
            <person name="Ovchinikova G."/>
            <person name="Pati A."/>
            <person name="Chen A."/>
            <person name="Palaniappan K."/>
            <person name="Mavromatis K."/>
            <person name="Liolios K."/>
            <person name="Brettin T."/>
            <person name="Fiebig A."/>
            <person name="Rohde M."/>
            <person name="Abt B."/>
            <person name="Goker M."/>
            <person name="Detter J.C."/>
            <person name="Woyke T."/>
            <person name="Bristow J."/>
            <person name="Eisen J.A."/>
            <person name="Markowitz V."/>
            <person name="Hugenholtz P."/>
            <person name="Kyrpides N.C."/>
            <person name="Klenk H.P."/>
            <person name="Lapidus A."/>
        </authorList>
    </citation>
    <scope>NUCLEOTIDE SEQUENCE [LARGE SCALE GENOMIC DNA]</scope>
    <source>
        <strain evidence="3">DSM 44963</strain>
    </source>
</reference>
<feature type="compositionally biased region" description="Polar residues" evidence="1">
    <location>
        <begin position="78"/>
        <end position="115"/>
    </location>
</feature>
<feature type="compositionally biased region" description="Basic and acidic residues" evidence="1">
    <location>
        <begin position="344"/>
        <end position="353"/>
    </location>
</feature>